<reference evidence="3" key="2">
    <citation type="submission" date="2017-05" db="EMBL/GenBank/DDBJ databases">
        <title>Whole genome sequence of fish pathogenic bacteria, Photobacterium damselae subsp. piscicida, strain 91-197, isolated from hybrid striped bass (Morone sp.) in USA.</title>
        <authorList>
            <person name="Teru Y."/>
            <person name="Hikima J."/>
            <person name="Kono T."/>
            <person name="Sakai M."/>
            <person name="Takano T."/>
            <person name="Hawke J.P."/>
            <person name="Takeyama H."/>
            <person name="Aoki T."/>
        </authorList>
    </citation>
    <scope>NUCLEOTIDE SEQUENCE [LARGE SCALE GENOMIC DNA]</scope>
    <source>
        <strain evidence="3">91-197</strain>
    </source>
</reference>
<dbReference type="AlphaFoldDB" id="A0A1V1V9W4"/>
<sequence length="238" mass="26362">MDDLEFRRRLFADPNDDDPKLQASKNASVTNRKLANDLINLDAQLKQAMDVDVPDDLAEKILFRQAGQPPVKPDRRRWYPALAASIALVVGIFIGRYDITPIAPAQAENLAQIAIEHVDNEAPFIKYVDEGVALQQVNAKLSPFGNTFKALPGHIYYVNHCGFGKMHALHMVMQTEVGKVTVFIVPDTSAELETYSNSQVETVVMPIHKASLVIVGDTGQNLMPVADSIRADLQQSIW</sequence>
<evidence type="ECO:0000313" key="3">
    <source>
        <dbReference type="Proteomes" id="UP000218676"/>
    </source>
</evidence>
<gene>
    <name evidence="2" type="ORF">IC627_10985</name>
    <name evidence="1" type="ORF">PDPUS_1_00959</name>
</gene>
<accession>A0A1V1V9W4</accession>
<dbReference type="EMBL" id="AP018045">
    <property type="protein sequence ID" value="BAX52333.1"/>
    <property type="molecule type" value="Genomic_DNA"/>
</dbReference>
<evidence type="ECO:0000313" key="4">
    <source>
        <dbReference type="Proteomes" id="UP000516656"/>
    </source>
</evidence>
<evidence type="ECO:0000313" key="1">
    <source>
        <dbReference type="EMBL" id="BAX52333.1"/>
    </source>
</evidence>
<dbReference type="Pfam" id="PF11859">
    <property type="entry name" value="DUF3379"/>
    <property type="match status" value="1"/>
</dbReference>
<dbReference type="Proteomes" id="UP000516656">
    <property type="component" value="Chromosome 1"/>
</dbReference>
<reference evidence="2 4" key="3">
    <citation type="submission" date="2020-09" db="EMBL/GenBank/DDBJ databases">
        <title>Complete, closed and curated genome sequences of Photobacterium damselae subsp. piscicida isolates from Australia indicate localised evolution and additional plasmid-borne pathogenicity mechanisms.</title>
        <authorList>
            <person name="Baseggio L."/>
            <person name="Silayeva O."/>
            <person name="Buller N."/>
            <person name="Landos M."/>
            <person name="Engelstaedter J."/>
            <person name="Barnes A.C."/>
        </authorList>
    </citation>
    <scope>NUCLEOTIDE SEQUENCE [LARGE SCALE GENOMIC DNA]</scope>
    <source>
        <strain evidence="2 4">AS-16-0540-1</strain>
    </source>
</reference>
<name>A0A1V1V9W4_PHODP</name>
<dbReference type="Proteomes" id="UP000218676">
    <property type="component" value="Chromosome 1"/>
</dbReference>
<dbReference type="RefSeq" id="WP_086957709.1">
    <property type="nucleotide sequence ID" value="NZ_AP018045.1"/>
</dbReference>
<dbReference type="InterPro" id="IPR021806">
    <property type="entry name" value="DUF3379"/>
</dbReference>
<evidence type="ECO:0000313" key="2">
    <source>
        <dbReference type="EMBL" id="QOD55822.1"/>
    </source>
</evidence>
<dbReference type="EMBL" id="CP061854">
    <property type="protein sequence ID" value="QOD55822.1"/>
    <property type="molecule type" value="Genomic_DNA"/>
</dbReference>
<protein>
    <submittedName>
        <fullName evidence="2">DUF3379 domain-containing protein</fullName>
    </submittedName>
</protein>
<organism evidence="2 4">
    <name type="scientific">Photobacterium damsela subsp. piscicida</name>
    <name type="common">Pasteurella piscicida</name>
    <dbReference type="NCBI Taxonomy" id="38294"/>
    <lineage>
        <taxon>Bacteria</taxon>
        <taxon>Pseudomonadati</taxon>
        <taxon>Pseudomonadota</taxon>
        <taxon>Gammaproteobacteria</taxon>
        <taxon>Vibrionales</taxon>
        <taxon>Vibrionaceae</taxon>
        <taxon>Photobacterium</taxon>
    </lineage>
</organism>
<proteinExistence type="predicted"/>
<reference evidence="1" key="1">
    <citation type="journal article" date="2017" name="Genome Announc.">
        <title>Whole-Genome Sequence of Photobacterium damselae subsp. piscicida Strain 91-197, Isolated from Hybrid Striped Bass (Morone sp.) in the United States.</title>
        <authorList>
            <person name="Teru Y."/>
            <person name="Hikima J."/>
            <person name="Kono T."/>
            <person name="Sakai M."/>
            <person name="Takano T."/>
            <person name="Hawke J.P."/>
            <person name="Takeyama H."/>
            <person name="Aoki T."/>
        </authorList>
    </citation>
    <scope>NUCLEOTIDE SEQUENCE</scope>
    <source>
        <strain evidence="1">91-197</strain>
    </source>
</reference>